<evidence type="ECO:0000256" key="5">
    <source>
        <dbReference type="ARBA" id="ARBA00022776"/>
    </source>
</evidence>
<comment type="similarity">
    <text evidence="2">Belongs to the mis12 family.</text>
</comment>
<evidence type="ECO:0000256" key="8">
    <source>
        <dbReference type="ARBA" id="ARBA00023306"/>
    </source>
</evidence>
<dbReference type="AlphaFoldDB" id="A0AAN6RGM9"/>
<dbReference type="InterPro" id="IPR008685">
    <property type="entry name" value="Centromere_Mis12"/>
</dbReference>
<gene>
    <name evidence="11" type="ORF">GRF29_69g1762639</name>
</gene>
<evidence type="ECO:0000256" key="4">
    <source>
        <dbReference type="ARBA" id="ARBA00022618"/>
    </source>
</evidence>
<dbReference type="GO" id="GO:0000070">
    <property type="term" value="P:mitotic sister chromatid segregation"/>
    <property type="evidence" value="ECO:0007669"/>
    <property type="project" value="TreeGrafter"/>
</dbReference>
<comment type="caution">
    <text evidence="11">The sequence shown here is derived from an EMBL/GenBank/DDBJ whole genome shotgun (WGS) entry which is preliminary data.</text>
</comment>
<sequence>MRVACARDREQNSHGRRSASCHGELKTARESAANRAFHLAAHCMDSLPSLLDDIINTVNDSLYSCNDTLETGLLSAPPSYLGFTQEKDETEEKMHDRARLEIEEGAQKLETLMIDAVDRNFDRLEIWTLRNVLCLPREDGFENWVRLKHYEGLKIPPQDNTLTPEALYALRKKLVETKRLHTLLVAEEKRNAQQIERLRKMLQPAPTMKVRSSTGSEHDAGPAQEVAPLAFLTHNKAAQALGVQALPAQKNAAATSSSESRTPLTTHTTFTISQLPYLKGQLAELKSKLGSAAFARAKSGEGEEKVTERIAYIESQSRRILEKRGVDTRDGVEGNFEGQRARVEEIGALEGIVKALATGEGGKSEGDADADAMDTS</sequence>
<comment type="subcellular location">
    <subcellularLocation>
        <location evidence="1">Chromosome</location>
        <location evidence="1">Centromere</location>
        <location evidence="1">Kinetochore</location>
    </subcellularLocation>
</comment>
<evidence type="ECO:0000256" key="6">
    <source>
        <dbReference type="ARBA" id="ARBA00022838"/>
    </source>
</evidence>
<keyword evidence="8" id="KW-0131">Cell cycle</keyword>
<evidence type="ECO:0008006" key="13">
    <source>
        <dbReference type="Google" id="ProtNLM"/>
    </source>
</evidence>
<organism evidence="11 12">
    <name type="scientific">Pseudopithomyces chartarum</name>
    <dbReference type="NCBI Taxonomy" id="1892770"/>
    <lineage>
        <taxon>Eukaryota</taxon>
        <taxon>Fungi</taxon>
        <taxon>Dikarya</taxon>
        <taxon>Ascomycota</taxon>
        <taxon>Pezizomycotina</taxon>
        <taxon>Dothideomycetes</taxon>
        <taxon>Pleosporomycetidae</taxon>
        <taxon>Pleosporales</taxon>
        <taxon>Massarineae</taxon>
        <taxon>Didymosphaeriaceae</taxon>
        <taxon>Pseudopithomyces</taxon>
    </lineage>
</organism>
<evidence type="ECO:0000313" key="11">
    <source>
        <dbReference type="EMBL" id="KAK3209433.1"/>
    </source>
</evidence>
<dbReference type="EMBL" id="WVTA01000006">
    <property type="protein sequence ID" value="KAK3209433.1"/>
    <property type="molecule type" value="Genomic_DNA"/>
</dbReference>
<name>A0AAN6RGM9_9PLEO</name>
<protein>
    <recommendedName>
        <fullName evidence="13">Mis12 domain-containing protein</fullName>
    </recommendedName>
</protein>
<dbReference type="PANTHER" id="PTHR14527:SF2">
    <property type="entry name" value="PROTEIN MIS12 HOMOLOG"/>
    <property type="match status" value="1"/>
</dbReference>
<dbReference type="Proteomes" id="UP001280581">
    <property type="component" value="Unassembled WGS sequence"/>
</dbReference>
<dbReference type="Pfam" id="PF05859">
    <property type="entry name" value="Mis12"/>
    <property type="match status" value="1"/>
</dbReference>
<dbReference type="GO" id="GO:0051382">
    <property type="term" value="P:kinetochore assembly"/>
    <property type="evidence" value="ECO:0007669"/>
    <property type="project" value="TreeGrafter"/>
</dbReference>
<accession>A0AAN6RGM9</accession>
<evidence type="ECO:0000256" key="1">
    <source>
        <dbReference type="ARBA" id="ARBA00004629"/>
    </source>
</evidence>
<evidence type="ECO:0000256" key="9">
    <source>
        <dbReference type="ARBA" id="ARBA00023328"/>
    </source>
</evidence>
<feature type="compositionally biased region" description="Acidic residues" evidence="10">
    <location>
        <begin position="367"/>
        <end position="376"/>
    </location>
</feature>
<feature type="region of interest" description="Disordered" evidence="10">
    <location>
        <begin position="357"/>
        <end position="376"/>
    </location>
</feature>
<keyword evidence="3" id="KW-0158">Chromosome</keyword>
<evidence type="ECO:0000256" key="7">
    <source>
        <dbReference type="ARBA" id="ARBA00023054"/>
    </source>
</evidence>
<evidence type="ECO:0000256" key="3">
    <source>
        <dbReference type="ARBA" id="ARBA00022454"/>
    </source>
</evidence>
<evidence type="ECO:0000256" key="2">
    <source>
        <dbReference type="ARBA" id="ARBA00008643"/>
    </source>
</evidence>
<keyword evidence="9" id="KW-0137">Centromere</keyword>
<keyword evidence="6" id="KW-0995">Kinetochore</keyword>
<proteinExistence type="inferred from homology"/>
<keyword evidence="5" id="KW-0498">Mitosis</keyword>
<feature type="compositionally biased region" description="Basic and acidic residues" evidence="10">
    <location>
        <begin position="1"/>
        <end position="13"/>
    </location>
</feature>
<keyword evidence="12" id="KW-1185">Reference proteome</keyword>
<keyword evidence="7" id="KW-0175">Coiled coil</keyword>
<dbReference type="GO" id="GO:0005634">
    <property type="term" value="C:nucleus"/>
    <property type="evidence" value="ECO:0007669"/>
    <property type="project" value="InterPro"/>
</dbReference>
<dbReference type="PANTHER" id="PTHR14527">
    <property type="entry name" value="PROTEIN MIS12 HOMOLOG"/>
    <property type="match status" value="1"/>
</dbReference>
<keyword evidence="4" id="KW-0132">Cell division</keyword>
<reference evidence="11 12" key="1">
    <citation type="submission" date="2021-02" db="EMBL/GenBank/DDBJ databases">
        <title>Genome assembly of Pseudopithomyces chartarum.</title>
        <authorList>
            <person name="Jauregui R."/>
            <person name="Singh J."/>
            <person name="Voisey C."/>
        </authorList>
    </citation>
    <scope>NUCLEOTIDE SEQUENCE [LARGE SCALE GENOMIC DNA]</scope>
    <source>
        <strain evidence="11 12">AGR01</strain>
    </source>
</reference>
<evidence type="ECO:0000256" key="10">
    <source>
        <dbReference type="SAM" id="MobiDB-lite"/>
    </source>
</evidence>
<dbReference type="GO" id="GO:0051301">
    <property type="term" value="P:cell division"/>
    <property type="evidence" value="ECO:0007669"/>
    <property type="project" value="UniProtKB-KW"/>
</dbReference>
<feature type="region of interest" description="Disordered" evidence="10">
    <location>
        <begin position="1"/>
        <end position="22"/>
    </location>
</feature>
<evidence type="ECO:0000313" key="12">
    <source>
        <dbReference type="Proteomes" id="UP001280581"/>
    </source>
</evidence>
<dbReference type="GO" id="GO:0000444">
    <property type="term" value="C:MIS12/MIND type complex"/>
    <property type="evidence" value="ECO:0007669"/>
    <property type="project" value="TreeGrafter"/>
</dbReference>